<dbReference type="InterPro" id="IPR011846">
    <property type="entry name" value="Cyd_oper_YbgE"/>
</dbReference>
<organism evidence="2 3">
    <name type="scientific">Erwinia psidii</name>
    <dbReference type="NCBI Taxonomy" id="69224"/>
    <lineage>
        <taxon>Bacteria</taxon>
        <taxon>Pseudomonadati</taxon>
        <taxon>Pseudomonadota</taxon>
        <taxon>Gammaproteobacteria</taxon>
        <taxon>Enterobacterales</taxon>
        <taxon>Erwiniaceae</taxon>
        <taxon>Erwinia</taxon>
    </lineage>
</organism>
<accession>A0A3N6UNE2</accession>
<name>A0A3N6UNE2_9GAMM</name>
<keyword evidence="1" id="KW-0472">Membrane</keyword>
<dbReference type="OrthoDB" id="5298003at2"/>
<sequence length="109" mass="12424">MRDKSPLRALSLIVAVCICWQPAHFAANTSSLAIWQMLLMLRAVSAGMVHGVRFRLRRMRWQALFSPFPASCVLPYGLFYYFFPSPPGRLSGCSIPQHPFLLLFLSFFV</sequence>
<proteinExistence type="predicted"/>
<evidence type="ECO:0000313" key="3">
    <source>
        <dbReference type="Proteomes" id="UP000279457"/>
    </source>
</evidence>
<evidence type="ECO:0000313" key="2">
    <source>
        <dbReference type="EMBL" id="RQM37459.1"/>
    </source>
</evidence>
<evidence type="ECO:0000256" key="1">
    <source>
        <dbReference type="SAM" id="Phobius"/>
    </source>
</evidence>
<keyword evidence="3" id="KW-1185">Reference proteome</keyword>
<dbReference type="Pfam" id="PF09600">
    <property type="entry name" value="Cyd_oper_YbgE"/>
    <property type="match status" value="1"/>
</dbReference>
<gene>
    <name evidence="2" type="ORF">EB241_14470</name>
</gene>
<feature type="transmembrane region" description="Helical" evidence="1">
    <location>
        <begin position="64"/>
        <end position="83"/>
    </location>
</feature>
<dbReference type="RefSeq" id="WP_124233772.1">
    <property type="nucleotide sequence ID" value="NZ_RHHM01000011.1"/>
</dbReference>
<dbReference type="EMBL" id="RHHM01000011">
    <property type="protein sequence ID" value="RQM37459.1"/>
    <property type="molecule type" value="Genomic_DNA"/>
</dbReference>
<feature type="transmembrane region" description="Helical" evidence="1">
    <location>
        <begin position="35"/>
        <end position="52"/>
    </location>
</feature>
<keyword evidence="1" id="KW-0812">Transmembrane</keyword>
<keyword evidence="1" id="KW-1133">Transmembrane helix</keyword>
<comment type="caution">
    <text evidence="2">The sequence shown here is derived from an EMBL/GenBank/DDBJ whole genome shotgun (WGS) entry which is preliminary data.</text>
</comment>
<dbReference type="Proteomes" id="UP000279457">
    <property type="component" value="Unassembled WGS sequence"/>
</dbReference>
<protein>
    <submittedName>
        <fullName evidence="2">Cyd operon protein YbgE</fullName>
    </submittedName>
</protein>
<reference evidence="2 3" key="1">
    <citation type="submission" date="2018-10" db="EMBL/GenBank/DDBJ databases">
        <title>Draft genome sequence for the type isolate of Erwinia psidii, agent causal of bacterial blight in guava (Psidium guajava) and wilt and die-back of Eucalyptus spp.</title>
        <authorList>
            <person name="Hermenegildo P.S."/>
            <person name="Santos S.A."/>
            <person name="Guimaraes L.M.S."/>
            <person name="Vidigal P.M.P."/>
            <person name="Pereira I.C."/>
            <person name="Badel J.L."/>
            <person name="Alfenas-Zerbini P."/>
            <person name="Ferreira M.A.S.V."/>
            <person name="Alfenas A.C."/>
        </authorList>
    </citation>
    <scope>NUCLEOTIDE SEQUENCE [LARGE SCALE GENOMIC DNA]</scope>
    <source>
        <strain evidence="2 3">IBSBF 435</strain>
    </source>
</reference>
<dbReference type="AlphaFoldDB" id="A0A3N6UNE2"/>